<evidence type="ECO:0000313" key="5">
    <source>
        <dbReference type="EMBL" id="KIO75737.1"/>
    </source>
</evidence>
<dbReference type="SMART" id="SM00342">
    <property type="entry name" value="HTH_ARAC"/>
    <property type="match status" value="1"/>
</dbReference>
<organism evidence="5 6">
    <name type="scientific">Pedobacter lusitanus</name>
    <dbReference type="NCBI Taxonomy" id="1503925"/>
    <lineage>
        <taxon>Bacteria</taxon>
        <taxon>Pseudomonadati</taxon>
        <taxon>Bacteroidota</taxon>
        <taxon>Sphingobacteriia</taxon>
        <taxon>Sphingobacteriales</taxon>
        <taxon>Sphingobacteriaceae</taxon>
        <taxon>Pedobacter</taxon>
    </lineage>
</organism>
<dbReference type="GO" id="GO:0003700">
    <property type="term" value="F:DNA-binding transcription factor activity"/>
    <property type="evidence" value="ECO:0007669"/>
    <property type="project" value="InterPro"/>
</dbReference>
<feature type="domain" description="HTH araC/xylS-type" evidence="4">
    <location>
        <begin position="197"/>
        <end position="302"/>
    </location>
</feature>
<protein>
    <submittedName>
        <fullName evidence="5">AraC family transcriptional regulator</fullName>
    </submittedName>
</protein>
<evidence type="ECO:0000259" key="4">
    <source>
        <dbReference type="PROSITE" id="PS01124"/>
    </source>
</evidence>
<dbReference type="OrthoDB" id="9816214at2"/>
<dbReference type="Proteomes" id="UP000032049">
    <property type="component" value="Unassembled WGS sequence"/>
</dbReference>
<gene>
    <name evidence="5" type="ORF">TH53_18860</name>
</gene>
<dbReference type="PANTHER" id="PTHR43280">
    <property type="entry name" value="ARAC-FAMILY TRANSCRIPTIONAL REGULATOR"/>
    <property type="match status" value="1"/>
</dbReference>
<dbReference type="PRINTS" id="PR00032">
    <property type="entry name" value="HTHARAC"/>
</dbReference>
<keyword evidence="3" id="KW-0804">Transcription</keyword>
<dbReference type="GO" id="GO:0043565">
    <property type="term" value="F:sequence-specific DNA binding"/>
    <property type="evidence" value="ECO:0007669"/>
    <property type="project" value="InterPro"/>
</dbReference>
<name>A0A0D0GEL1_9SPHI</name>
<evidence type="ECO:0000256" key="3">
    <source>
        <dbReference type="ARBA" id="ARBA00023163"/>
    </source>
</evidence>
<evidence type="ECO:0000256" key="2">
    <source>
        <dbReference type="ARBA" id="ARBA00023125"/>
    </source>
</evidence>
<evidence type="ECO:0000313" key="6">
    <source>
        <dbReference type="Proteomes" id="UP000032049"/>
    </source>
</evidence>
<keyword evidence="2" id="KW-0238">DNA-binding</keyword>
<dbReference type="InterPro" id="IPR020449">
    <property type="entry name" value="Tscrpt_reg_AraC-type_HTH"/>
</dbReference>
<keyword evidence="6" id="KW-1185">Reference proteome</keyword>
<dbReference type="PROSITE" id="PS01124">
    <property type="entry name" value="HTH_ARAC_FAMILY_2"/>
    <property type="match status" value="1"/>
</dbReference>
<dbReference type="Gene3D" id="1.10.10.60">
    <property type="entry name" value="Homeodomain-like"/>
    <property type="match status" value="1"/>
</dbReference>
<evidence type="ECO:0000256" key="1">
    <source>
        <dbReference type="ARBA" id="ARBA00023015"/>
    </source>
</evidence>
<dbReference type="AlphaFoldDB" id="A0A0D0GEL1"/>
<comment type="caution">
    <text evidence="5">The sequence shown here is derived from an EMBL/GenBank/DDBJ whole genome shotgun (WGS) entry which is preliminary data.</text>
</comment>
<reference evidence="5 6" key="1">
    <citation type="submission" date="2015-01" db="EMBL/GenBank/DDBJ databases">
        <title>Draft genome sequence of Pedobacter sp. NL19 isolated from sludge of an effluent treatment pond in an abandoned uranium mine.</title>
        <authorList>
            <person name="Santos T."/>
            <person name="Caetano T."/>
            <person name="Covas C."/>
            <person name="Cruz A."/>
            <person name="Mendo S."/>
        </authorList>
    </citation>
    <scope>NUCLEOTIDE SEQUENCE [LARGE SCALE GENOMIC DNA]</scope>
    <source>
        <strain evidence="5 6">NL19</strain>
    </source>
</reference>
<dbReference type="Pfam" id="PF12833">
    <property type="entry name" value="HTH_18"/>
    <property type="match status" value="1"/>
</dbReference>
<dbReference type="EMBL" id="JXRA01000085">
    <property type="protein sequence ID" value="KIO75737.1"/>
    <property type="molecule type" value="Genomic_DNA"/>
</dbReference>
<dbReference type="SUPFAM" id="SSF46689">
    <property type="entry name" value="Homeodomain-like"/>
    <property type="match status" value="1"/>
</dbReference>
<dbReference type="STRING" id="1503925.TH53_18860"/>
<keyword evidence="1" id="KW-0805">Transcription regulation</keyword>
<dbReference type="PANTHER" id="PTHR43280:SF32">
    <property type="entry name" value="TRANSCRIPTIONAL REGULATORY PROTEIN"/>
    <property type="match status" value="1"/>
</dbReference>
<accession>A0A0D0GEL1</accession>
<dbReference type="InterPro" id="IPR009057">
    <property type="entry name" value="Homeodomain-like_sf"/>
</dbReference>
<dbReference type="RefSeq" id="WP_041884294.1">
    <property type="nucleotide sequence ID" value="NZ_CP157278.1"/>
</dbReference>
<proteinExistence type="predicted"/>
<sequence length="306" mass="35537">MANIQRIKTITEFHRSRGLAAPEHPLISVINYADVRLTGEQLNQSWMLDFYLISLKRNIGGNIRYGQQAYDFDEGVMFFIAPGQIFSIKREADVSGEKSGWMLLIHPDFIWNSSLGKKIKSYEYFDYTIHEALFVSKREEQLLERIIEDIRQEYQTNIDKYSQNIILSQIDTLLNYSERFYNRQFLTRKKAGHKLLEKMEHLLTTYFNEKDLVKTGLPTVGLLADQLNVSAKYLSSLLRILTGLSAQQHIHEKLIGKAKEKLSATSLSVSEIAYELGFEHPQSFSKLFKQKTDVSPLEFRRSFHIN</sequence>
<dbReference type="InterPro" id="IPR018060">
    <property type="entry name" value="HTH_AraC"/>
</dbReference>